<keyword evidence="7" id="KW-0694">RNA-binding</keyword>
<name>D5BPB8_PUNMI</name>
<dbReference type="Proteomes" id="UP000007460">
    <property type="component" value="Chromosome"/>
</dbReference>
<keyword evidence="5" id="KW-0862">Zinc</keyword>
<proteinExistence type="predicted"/>
<sequence length="559" mass="60423">MTYFSKSDFLFVPLGGSGEIGMNVNLYHYQDSWLMVDLGISFPDESTPGIDVVLPDLQFIQKHRDKLAGLVLTHGHEDHLGAIPYLWSSLGCPIWGSAFTLALLRRKLAESRNDYDIPLHEMGMNAVEKIGAFEIEMIGLNHSIPDPAALAIRTDAGLVLHTGDWKFDKTPVLGTDTDKDRLAKLGDEGVLVMVGDSTNAMVAGHTGSEAEARDGLTDAIGAATGRVAVTCFASNIARIDSIVKAAQANDRSVAIVGRALNRAISAAREVGYLLDLPEFVPEGDINLLPRENVVIICTGTQGEPRAAMAKIAAGAHETVSLDPGDTVIYSSRKIPGNENAISRVQDMLVRRKINLITDEDAPVHVSGHPSRDEMVEMYGLVRPKIAIPVHGTARHLVAHAELAESCQVPQTILPDNGAVIKLNDETVKIIDNVHTGAMTHERGSIIDMQADMLRARRRMLWNGSVTVSLVLNRTGNICMVPAVSQTGLGEGDKADDYIAAASLAVEDAVEQLGKSARKNDDSVEEVSGQAVRRVARSMFGLRPITHVHIMRVNQEDLMA</sequence>
<reference evidence="9 10" key="1">
    <citation type="journal article" date="2010" name="J. Bacteriol.">
        <title>Complete genome sequence of "Candidatus Puniceispirillum marinum" IMCC1322, a representative of the SAR116 clade in the Alphaproteobacteria.</title>
        <authorList>
            <person name="Oh H.M."/>
            <person name="Kwon K.K."/>
            <person name="Kang I."/>
            <person name="Kang S.G."/>
            <person name="Lee J.H."/>
            <person name="Kim S.J."/>
            <person name="Cho J.C."/>
        </authorList>
    </citation>
    <scope>NUCLEOTIDE SEQUENCE [LARGE SCALE GENOMIC DNA]</scope>
    <source>
        <strain evidence="9 10">IMCC1322</strain>
    </source>
</reference>
<dbReference type="HOGENOM" id="CLU_008727_3_3_5"/>
<dbReference type="InterPro" id="IPR011108">
    <property type="entry name" value="RMMBL"/>
</dbReference>
<dbReference type="Pfam" id="PF22505">
    <property type="entry name" value="RNase_J_b_CASP"/>
    <property type="match status" value="1"/>
</dbReference>
<dbReference type="Gene3D" id="3.10.20.580">
    <property type="match status" value="1"/>
</dbReference>
<keyword evidence="1" id="KW-0963">Cytoplasm</keyword>
<dbReference type="Gene3D" id="3.60.15.10">
    <property type="entry name" value="Ribonuclease Z/Hydroxyacylglutathione hydrolase-like"/>
    <property type="match status" value="1"/>
</dbReference>
<dbReference type="EC" id="3.-.-.-" evidence="9"/>
<dbReference type="EMBL" id="CP001751">
    <property type="protein sequence ID" value="ADE38400.1"/>
    <property type="molecule type" value="Genomic_DNA"/>
</dbReference>
<organism evidence="9 10">
    <name type="scientific">Puniceispirillum marinum (strain IMCC1322)</name>
    <dbReference type="NCBI Taxonomy" id="488538"/>
    <lineage>
        <taxon>Bacteria</taxon>
        <taxon>Pseudomonadati</taxon>
        <taxon>Pseudomonadota</taxon>
        <taxon>Alphaproteobacteria</taxon>
        <taxon>Candidatus Puniceispirillales</taxon>
        <taxon>Candidatus Puniceispirillaceae</taxon>
        <taxon>Candidatus Puniceispirillum</taxon>
    </lineage>
</organism>
<feature type="domain" description="Metallo-beta-lactamase" evidence="8">
    <location>
        <begin position="21"/>
        <end position="216"/>
    </location>
</feature>
<dbReference type="GO" id="GO:0003723">
    <property type="term" value="F:RNA binding"/>
    <property type="evidence" value="ECO:0007669"/>
    <property type="project" value="UniProtKB-KW"/>
</dbReference>
<dbReference type="PANTHER" id="PTHR43694:SF1">
    <property type="entry name" value="RIBONUCLEASE J"/>
    <property type="match status" value="1"/>
</dbReference>
<dbReference type="Pfam" id="PF17770">
    <property type="entry name" value="RNase_J_C"/>
    <property type="match status" value="1"/>
</dbReference>
<dbReference type="RefSeq" id="WP_013045030.1">
    <property type="nucleotide sequence ID" value="NC_014010.1"/>
</dbReference>
<dbReference type="InterPro" id="IPR036866">
    <property type="entry name" value="RibonucZ/Hydroxyglut_hydro"/>
</dbReference>
<dbReference type="InterPro" id="IPR042173">
    <property type="entry name" value="RNase_J_2"/>
</dbReference>
<dbReference type="STRING" id="488538.SAR116_0157"/>
<dbReference type="Pfam" id="PF00753">
    <property type="entry name" value="Lactamase_B"/>
    <property type="match status" value="1"/>
</dbReference>
<dbReference type="SUPFAM" id="SSF56281">
    <property type="entry name" value="Metallo-hydrolase/oxidoreductase"/>
    <property type="match status" value="1"/>
</dbReference>
<dbReference type="SMART" id="SM00849">
    <property type="entry name" value="Lactamase_B"/>
    <property type="match status" value="1"/>
</dbReference>
<dbReference type="Gene3D" id="3.40.50.10710">
    <property type="entry name" value="Metallo-hydrolase/oxidoreductase"/>
    <property type="match status" value="1"/>
</dbReference>
<keyword evidence="3" id="KW-0479">Metal-binding</keyword>
<gene>
    <name evidence="9" type="ordered locus">SAR116_0157</name>
</gene>
<dbReference type="eggNOG" id="COG0595">
    <property type="taxonomic scope" value="Bacteria"/>
</dbReference>
<evidence type="ECO:0000313" key="9">
    <source>
        <dbReference type="EMBL" id="ADE38400.1"/>
    </source>
</evidence>
<keyword evidence="10" id="KW-1185">Reference proteome</keyword>
<accession>D5BPB8</accession>
<evidence type="ECO:0000256" key="6">
    <source>
        <dbReference type="ARBA" id="ARBA00022839"/>
    </source>
</evidence>
<evidence type="ECO:0000256" key="4">
    <source>
        <dbReference type="ARBA" id="ARBA00022801"/>
    </source>
</evidence>
<evidence type="ECO:0000256" key="5">
    <source>
        <dbReference type="ARBA" id="ARBA00022833"/>
    </source>
</evidence>
<dbReference type="KEGG" id="apb:SAR116_0157"/>
<dbReference type="AlphaFoldDB" id="D5BPB8"/>
<keyword evidence="4 9" id="KW-0378">Hydrolase</keyword>
<dbReference type="InterPro" id="IPR041636">
    <property type="entry name" value="RNase_J_C"/>
</dbReference>
<dbReference type="OrthoDB" id="9770211at2"/>
<evidence type="ECO:0000259" key="8">
    <source>
        <dbReference type="SMART" id="SM00849"/>
    </source>
</evidence>
<dbReference type="GO" id="GO:0004527">
    <property type="term" value="F:exonuclease activity"/>
    <property type="evidence" value="ECO:0007669"/>
    <property type="project" value="UniProtKB-KW"/>
</dbReference>
<dbReference type="NCBIfam" id="TIGR00649">
    <property type="entry name" value="MG423"/>
    <property type="match status" value="1"/>
</dbReference>
<evidence type="ECO:0000256" key="2">
    <source>
        <dbReference type="ARBA" id="ARBA00022722"/>
    </source>
</evidence>
<dbReference type="InterPro" id="IPR055132">
    <property type="entry name" value="RNase_J_b_CASP"/>
</dbReference>
<evidence type="ECO:0000313" key="10">
    <source>
        <dbReference type="Proteomes" id="UP000007460"/>
    </source>
</evidence>
<evidence type="ECO:0000256" key="3">
    <source>
        <dbReference type="ARBA" id="ARBA00022723"/>
    </source>
</evidence>
<evidence type="ECO:0000256" key="1">
    <source>
        <dbReference type="ARBA" id="ARBA00022490"/>
    </source>
</evidence>
<evidence type="ECO:0000256" key="7">
    <source>
        <dbReference type="ARBA" id="ARBA00022884"/>
    </source>
</evidence>
<dbReference type="Pfam" id="PF07521">
    <property type="entry name" value="RMMBL"/>
    <property type="match status" value="1"/>
</dbReference>
<keyword evidence="6" id="KW-0269">Exonuclease</keyword>
<dbReference type="InterPro" id="IPR001279">
    <property type="entry name" value="Metallo-B-lactamas"/>
</dbReference>
<protein>
    <submittedName>
        <fullName evidence="9">Predicted hydrolase of the metallo-beta-lactamase superfamily</fullName>
        <ecNumber evidence="9">3.-.-.-</ecNumber>
    </submittedName>
</protein>
<dbReference type="PANTHER" id="PTHR43694">
    <property type="entry name" value="RIBONUCLEASE J"/>
    <property type="match status" value="1"/>
</dbReference>
<keyword evidence="2" id="KW-0540">Nuclease</keyword>
<dbReference type="CDD" id="cd07714">
    <property type="entry name" value="RNaseJ_MBL-fold"/>
    <property type="match status" value="1"/>
</dbReference>
<dbReference type="GO" id="GO:0046872">
    <property type="term" value="F:metal ion binding"/>
    <property type="evidence" value="ECO:0007669"/>
    <property type="project" value="UniProtKB-KW"/>
</dbReference>
<dbReference type="InterPro" id="IPR004613">
    <property type="entry name" value="RNase_J"/>
</dbReference>